<feature type="compositionally biased region" description="Acidic residues" evidence="5">
    <location>
        <begin position="1160"/>
        <end position="1182"/>
    </location>
</feature>
<dbReference type="InterPro" id="IPR004089">
    <property type="entry name" value="MCPsignal_dom"/>
</dbReference>
<dbReference type="Pfam" id="PF18947">
    <property type="entry name" value="HAMP_2"/>
    <property type="match status" value="4"/>
</dbReference>
<dbReference type="InterPro" id="IPR035965">
    <property type="entry name" value="PAS-like_dom_sf"/>
</dbReference>
<feature type="domain" description="PAS" evidence="7">
    <location>
        <begin position="46"/>
        <end position="116"/>
    </location>
</feature>
<dbReference type="PROSITE" id="PS50111">
    <property type="entry name" value="CHEMOTAXIS_TRANSDUC_2"/>
    <property type="match status" value="1"/>
</dbReference>
<evidence type="ECO:0000313" key="10">
    <source>
        <dbReference type="Proteomes" id="UP000189670"/>
    </source>
</evidence>
<dbReference type="PROSITE" id="PS50112">
    <property type="entry name" value="PAS"/>
    <property type="match status" value="2"/>
</dbReference>
<evidence type="ECO:0000256" key="4">
    <source>
        <dbReference type="PROSITE-ProRule" id="PRU00284"/>
    </source>
</evidence>
<evidence type="ECO:0000259" key="6">
    <source>
        <dbReference type="PROSITE" id="PS50111"/>
    </source>
</evidence>
<feature type="region of interest" description="Disordered" evidence="5">
    <location>
        <begin position="1126"/>
        <end position="1182"/>
    </location>
</feature>
<feature type="compositionally biased region" description="Basic and acidic residues" evidence="5">
    <location>
        <begin position="1"/>
        <end position="10"/>
    </location>
</feature>
<dbReference type="SUPFAM" id="SSF58104">
    <property type="entry name" value="Methyl-accepting chemotaxis protein (MCP) signaling domain"/>
    <property type="match status" value="1"/>
</dbReference>
<comment type="caution">
    <text evidence="9">The sequence shown here is derived from an EMBL/GenBank/DDBJ whole genome shotgun (WGS) entry which is preliminary data.</text>
</comment>
<evidence type="ECO:0000256" key="2">
    <source>
        <dbReference type="ARBA" id="ARBA00022500"/>
    </source>
</evidence>
<gene>
    <name evidence="9" type="ORF">OMM_00458</name>
</gene>
<sequence length="1182" mass="128330">MDKSIFERTVPETSEQASERPDEPQTTPRPGVSSAEMQKMQTALDQANEKARVLDLIPTPVMTVDKSFNVTFMNNAGLNVLNQTAESVIGRRCYELFNTEHCNTPNCQVSKAMRDNGVFTSDTVANLPSGKVPIRYSGSPMKDENGNIIGGVEYVLDISKEVAVTQAVMDLSGAAQEGRLDSRADLDQFDGNYRNIVKGVNDTLDAVISPLNVAAEYIDRIGKGDIPERITDDYNGDFNEIKNNLNLCIDSVNGLIAEAGMLTKAAKEGQLDIRGDASKFSGDYSGIVQGVNDTLDAVIGPLNVAAEYIDRIGKGDIPERITDDYNGDFNEIKNNLNLCIDSIKGLISESSMLTDAAKAGQLDIRGDASKFGGDYASIVQGVNDTLDAVISPLNVAAEYIDRIGKGDIPERITDNYNGDFNEIKNNLNLCIDSMNGLIAEIHKMTDVTIHGRLDVRGDLQKFSGDYADIVQGINQTVETLVSHIDKIPTPVMIVDKEFNIQYMNQTGANIIGLSQEQLIGQKCYNHFKTSDCQNSGCACARSMMTGKTETSETDAHPGKLDLEISYTGTPIRDQKGEICGSLEIVIDQTEVKKAIADAQTKVEYLNNVPTPIMIVDKEFNVQFMNPAGAQALNRTSEACIGQKCFSLFNTKHCQTPDCQVAKAMNQNSICTSDTIARLPSGELPIRYTGAPLKDDSGNVVGGLEYVLDITKEMDVTSGVIHLVQAALDGKLDTRANADEFEGNYQRIVSGVNDLLDAIIRPLNVAAEYVDRISKGDIPDKISDTYKGDFNEIKNNLNMLIDAMNQITQLAQDIAVGRMDLSVEKRSDRDALMIAIADMLASMKKIVSITTEIAKGNLRLQVKKRSEEDELMSAFRKMVRDLTNIAENVQTAASQVATGSQEISASAQQVSQGSTEQAASVEEVSSSMEEMSSTVSQNADNARETAAIASKAAVDAQEGGKSVVETVTAMRSIAEKISIIEEIARQTNMLALNAAIEAARAGEHGKGFAVVAAEVRKLAERSQSAAKEISTLSGTSVEIAEKAGKVIQEIVPGIQKTAELVEEINVSSSEQADGIQQVTKAVQQLDHVIQQSASISEEMASTSEELTAQAEQLREASAFFKIDSRVAPVQQPQQSPRQSFKQEQIPTQRASAPVSKNQFEFSEDDSGVMLDMSDDDENDFERY</sequence>
<feature type="compositionally biased region" description="Polar residues" evidence="5">
    <location>
        <begin position="1140"/>
        <end position="1159"/>
    </location>
</feature>
<feature type="domain" description="PAS" evidence="7">
    <location>
        <begin position="476"/>
        <end position="521"/>
    </location>
</feature>
<protein>
    <submittedName>
        <fullName evidence="9">Methyl-accepting chemotaxis sensory transducer</fullName>
    </submittedName>
</protein>
<dbReference type="Pfam" id="PF00015">
    <property type="entry name" value="MCPsignal"/>
    <property type="match status" value="1"/>
</dbReference>
<dbReference type="Proteomes" id="UP000189670">
    <property type="component" value="Unassembled WGS sequence"/>
</dbReference>
<keyword evidence="2" id="KW-0145">Chemotaxis</keyword>
<evidence type="ECO:0000259" key="7">
    <source>
        <dbReference type="PROSITE" id="PS50112"/>
    </source>
</evidence>
<feature type="domain" description="HAMP" evidence="8">
    <location>
        <begin position="387"/>
        <end position="439"/>
    </location>
</feature>
<feature type="region of interest" description="Disordered" evidence="5">
    <location>
        <begin position="1"/>
        <end position="41"/>
    </location>
</feature>
<name>A0A1V1PGS0_9BACT</name>
<comment type="similarity">
    <text evidence="3">Belongs to the methyl-accepting chemotaxis (MCP) protein family.</text>
</comment>
<feature type="compositionally biased region" description="Low complexity" evidence="5">
    <location>
        <begin position="1126"/>
        <end position="1138"/>
    </location>
</feature>
<dbReference type="GO" id="GO:0005886">
    <property type="term" value="C:plasma membrane"/>
    <property type="evidence" value="ECO:0007669"/>
    <property type="project" value="TreeGrafter"/>
</dbReference>
<dbReference type="Gene3D" id="3.30.450.20">
    <property type="entry name" value="PAS domain"/>
    <property type="match status" value="3"/>
</dbReference>
<dbReference type="Gene3D" id="1.20.120.1530">
    <property type="match status" value="3"/>
</dbReference>
<evidence type="ECO:0000259" key="8">
    <source>
        <dbReference type="PROSITE" id="PS50885"/>
    </source>
</evidence>
<feature type="domain" description="Methyl-accepting transducer" evidence="6">
    <location>
        <begin position="891"/>
        <end position="1106"/>
    </location>
</feature>
<dbReference type="SUPFAM" id="SSF55785">
    <property type="entry name" value="PYP-like sensor domain (PAS domain)"/>
    <property type="match status" value="3"/>
</dbReference>
<dbReference type="InterPro" id="IPR051310">
    <property type="entry name" value="MCP_chemotaxis"/>
</dbReference>
<feature type="domain" description="HAMP" evidence="8">
    <location>
        <begin position="756"/>
        <end position="808"/>
    </location>
</feature>
<evidence type="ECO:0000256" key="5">
    <source>
        <dbReference type="SAM" id="MobiDB-lite"/>
    </source>
</evidence>
<dbReference type="AlphaFoldDB" id="A0A1V1PGS0"/>
<dbReference type="PRINTS" id="PR00260">
    <property type="entry name" value="CHEMTRNSDUCR"/>
</dbReference>
<evidence type="ECO:0000256" key="1">
    <source>
        <dbReference type="ARBA" id="ARBA00004370"/>
    </source>
</evidence>
<comment type="subcellular location">
    <subcellularLocation>
        <location evidence="1">Membrane</location>
    </subcellularLocation>
</comment>
<evidence type="ECO:0000256" key="3">
    <source>
        <dbReference type="ARBA" id="ARBA00029447"/>
    </source>
</evidence>
<dbReference type="GO" id="GO:0007165">
    <property type="term" value="P:signal transduction"/>
    <property type="evidence" value="ECO:0007669"/>
    <property type="project" value="UniProtKB-KW"/>
</dbReference>
<dbReference type="EMBL" id="ATBP01000021">
    <property type="protein sequence ID" value="ETR74101.1"/>
    <property type="molecule type" value="Genomic_DNA"/>
</dbReference>
<dbReference type="GO" id="GO:0004888">
    <property type="term" value="F:transmembrane signaling receptor activity"/>
    <property type="evidence" value="ECO:0007669"/>
    <property type="project" value="InterPro"/>
</dbReference>
<evidence type="ECO:0000313" key="9">
    <source>
        <dbReference type="EMBL" id="ETR74101.1"/>
    </source>
</evidence>
<dbReference type="SMART" id="SM00304">
    <property type="entry name" value="HAMP"/>
    <property type="match status" value="5"/>
</dbReference>
<dbReference type="PANTHER" id="PTHR43531">
    <property type="entry name" value="PROTEIN ICFG"/>
    <property type="match status" value="1"/>
</dbReference>
<feature type="domain" description="HAMP" evidence="8">
    <location>
        <begin position="296"/>
        <end position="348"/>
    </location>
</feature>
<dbReference type="CDD" id="cd11386">
    <property type="entry name" value="MCP_signal"/>
    <property type="match status" value="1"/>
</dbReference>
<dbReference type="InterPro" id="IPR013656">
    <property type="entry name" value="PAS_4"/>
</dbReference>
<dbReference type="InterPro" id="IPR004090">
    <property type="entry name" value="Chemotax_Me-accpt_rcpt"/>
</dbReference>
<dbReference type="CDD" id="cd00130">
    <property type="entry name" value="PAS"/>
    <property type="match status" value="3"/>
</dbReference>
<dbReference type="PANTHER" id="PTHR43531:SF11">
    <property type="entry name" value="METHYL-ACCEPTING CHEMOTAXIS PROTEIN 3"/>
    <property type="match status" value="1"/>
</dbReference>
<proteinExistence type="inferred from homology"/>
<dbReference type="FunFam" id="1.10.287.950:FF:000001">
    <property type="entry name" value="Methyl-accepting chemotaxis sensory transducer"/>
    <property type="match status" value="1"/>
</dbReference>
<dbReference type="InterPro" id="IPR003660">
    <property type="entry name" value="HAMP_dom"/>
</dbReference>
<keyword evidence="4" id="KW-0807">Transducer</keyword>
<dbReference type="NCBIfam" id="TIGR00229">
    <property type="entry name" value="sensory_box"/>
    <property type="match status" value="1"/>
</dbReference>
<dbReference type="PROSITE" id="PS50885">
    <property type="entry name" value="HAMP"/>
    <property type="match status" value="4"/>
</dbReference>
<accession>A0A1V1PGS0</accession>
<dbReference type="GO" id="GO:0006935">
    <property type="term" value="P:chemotaxis"/>
    <property type="evidence" value="ECO:0007669"/>
    <property type="project" value="UniProtKB-KW"/>
</dbReference>
<dbReference type="SMART" id="SM00283">
    <property type="entry name" value="MA"/>
    <property type="match status" value="1"/>
</dbReference>
<dbReference type="Pfam" id="PF08448">
    <property type="entry name" value="PAS_4"/>
    <property type="match status" value="3"/>
</dbReference>
<dbReference type="InterPro" id="IPR000014">
    <property type="entry name" value="PAS"/>
</dbReference>
<feature type="domain" description="HAMP" evidence="8">
    <location>
        <begin position="205"/>
        <end position="257"/>
    </location>
</feature>
<reference evidence="10" key="1">
    <citation type="submission" date="2012-11" db="EMBL/GenBank/DDBJ databases">
        <authorList>
            <person name="Lucero-Rivera Y.E."/>
            <person name="Tovar-Ramirez D."/>
        </authorList>
    </citation>
    <scope>NUCLEOTIDE SEQUENCE [LARGE SCALE GENOMIC DNA]</scope>
    <source>
        <strain evidence="10">Araruama</strain>
    </source>
</reference>
<dbReference type="Gene3D" id="1.10.287.950">
    <property type="entry name" value="Methyl-accepting chemotaxis protein"/>
    <property type="match status" value="1"/>
</dbReference>
<organism evidence="9 10">
    <name type="scientific">Candidatus Magnetoglobus multicellularis str. Araruama</name>
    <dbReference type="NCBI Taxonomy" id="890399"/>
    <lineage>
        <taxon>Bacteria</taxon>
        <taxon>Pseudomonadati</taxon>
        <taxon>Thermodesulfobacteriota</taxon>
        <taxon>Desulfobacteria</taxon>
        <taxon>Desulfobacterales</taxon>
        <taxon>Desulfobacteraceae</taxon>
        <taxon>Candidatus Magnetoglobus</taxon>
    </lineage>
</organism>
<dbReference type="SMART" id="SM00091">
    <property type="entry name" value="PAS"/>
    <property type="match status" value="3"/>
</dbReference>